<dbReference type="Proteomes" id="UP000176329">
    <property type="component" value="Unassembled WGS sequence"/>
</dbReference>
<name>A0A1F6LS30_9BACT</name>
<dbReference type="EMBL" id="MFPV01000017">
    <property type="protein sequence ID" value="OGH62207.1"/>
    <property type="molecule type" value="Genomic_DNA"/>
</dbReference>
<dbReference type="AlphaFoldDB" id="A0A1F6LS30"/>
<protein>
    <submittedName>
        <fullName evidence="2">Uncharacterized protein</fullName>
    </submittedName>
</protein>
<reference evidence="2 3" key="1">
    <citation type="journal article" date="2016" name="Nat. Commun.">
        <title>Thousands of microbial genomes shed light on interconnected biogeochemical processes in an aquifer system.</title>
        <authorList>
            <person name="Anantharaman K."/>
            <person name="Brown C.T."/>
            <person name="Hug L.A."/>
            <person name="Sharon I."/>
            <person name="Castelle C.J."/>
            <person name="Probst A.J."/>
            <person name="Thomas B.C."/>
            <person name="Singh A."/>
            <person name="Wilkins M.J."/>
            <person name="Karaoz U."/>
            <person name="Brodie E.L."/>
            <person name="Williams K.H."/>
            <person name="Hubbard S.S."/>
            <person name="Banfield J.F."/>
        </authorList>
    </citation>
    <scope>NUCLEOTIDE SEQUENCE [LARGE SCALE GENOMIC DNA]</scope>
</reference>
<keyword evidence="1" id="KW-1133">Transmembrane helix</keyword>
<feature type="transmembrane region" description="Helical" evidence="1">
    <location>
        <begin position="89"/>
        <end position="118"/>
    </location>
</feature>
<evidence type="ECO:0000313" key="2">
    <source>
        <dbReference type="EMBL" id="OGH62207.1"/>
    </source>
</evidence>
<evidence type="ECO:0000313" key="3">
    <source>
        <dbReference type="Proteomes" id="UP000176329"/>
    </source>
</evidence>
<feature type="transmembrane region" description="Helical" evidence="1">
    <location>
        <begin position="46"/>
        <end position="69"/>
    </location>
</feature>
<keyword evidence="1" id="KW-0472">Membrane</keyword>
<keyword evidence="1" id="KW-0812">Transmembrane</keyword>
<evidence type="ECO:0000256" key="1">
    <source>
        <dbReference type="SAM" id="Phobius"/>
    </source>
</evidence>
<sequence>MHATTIGVFHQRSAAEHAVDALRKKGIRDSSIEFRQPVETWRESRIVSATASGALIGAAIGALAGWAAAAEVLPDLSSIFFATVLADGLGFSGATATVMSGVFTGLITAAVVGLAIGLATREPLELTQEEIASTTNGNADIVVTTHTDNPDAQKILRSYGADDVHEYTTAR</sequence>
<organism evidence="2 3">
    <name type="scientific">Candidatus Magasanikbacteria bacterium RIFCSPHIGHO2_01_FULL_50_8</name>
    <dbReference type="NCBI Taxonomy" id="1798674"/>
    <lineage>
        <taxon>Bacteria</taxon>
        <taxon>Candidatus Magasanikiibacteriota</taxon>
    </lineage>
</organism>
<proteinExistence type="predicted"/>
<comment type="caution">
    <text evidence="2">The sequence shown here is derived from an EMBL/GenBank/DDBJ whole genome shotgun (WGS) entry which is preliminary data.</text>
</comment>
<gene>
    <name evidence="2" type="ORF">A2848_00570</name>
</gene>
<accession>A0A1F6LS30</accession>